<evidence type="ECO:0000256" key="1">
    <source>
        <dbReference type="SAM" id="Phobius"/>
    </source>
</evidence>
<dbReference type="AlphaFoldDB" id="A0A1A9I4Y1"/>
<evidence type="ECO:0000313" key="3">
    <source>
        <dbReference type="Proteomes" id="UP000077667"/>
    </source>
</evidence>
<dbReference type="KEGG" id="nia:A8C56_17985"/>
<dbReference type="Proteomes" id="UP000077667">
    <property type="component" value="Chromosome"/>
</dbReference>
<protein>
    <submittedName>
        <fullName evidence="2">Uncharacterized protein</fullName>
    </submittedName>
</protein>
<feature type="transmembrane region" description="Helical" evidence="1">
    <location>
        <begin position="635"/>
        <end position="654"/>
    </location>
</feature>
<keyword evidence="1" id="KW-0812">Transmembrane</keyword>
<gene>
    <name evidence="2" type="ORF">A8C56_17985</name>
</gene>
<accession>A0A1A9I4Y1</accession>
<dbReference type="EMBL" id="CP015772">
    <property type="protein sequence ID" value="ANH82613.1"/>
    <property type="molecule type" value="Genomic_DNA"/>
</dbReference>
<sequence>MPFIMKQKQMLLVAGKYSIFTRLAGKGSLLSLFLLIVTTLSLRTGYAQQTALSCSMTPVPMVNGGGTFTASFTANGTNTGLSSWLSGLTNTVPRVIDNDLANAAVGTIVVGGSLTLNVTDNANTYSAGNYAGFLIGSGLLNLSALGSITVTTLNDGVVQETMPGSSLLAASSSLISGAYEVGFYTNKPYDQLRLTISSTLGAGVYNVYYAFMRGTGSCSAGPVPDCNTNTLLSFSTHPVVAQSGITGAVAVTAVSNLSNIVDASTSTAASISTVASVAGTAFVSVKNTVADYPAGYFVGFDIQNSSLISLSALSAFTLVTYLDGVQQQTFSGSSLLVGAALLSSSGRQTVGAVTSEPFDEARLIVNNQALVGVDLGVTQVFDVIINSLCPGTIAPNQSYRIAQPEFPAVINSTRTGFDGAVGGNGTIETPENLIDNNPDNYATISVLAGAASKGSISILDAKDVFPAGTGVGFNLSSLSGLLEADLFNSITIETWLDGTLQESQSSNSLLNLTVLGPIFGSGSGDFNAGFVASQPFDEVRISVGSLASVANTVRIYGAFASTDISLPVSFGPVSAFIKDGNLTVNWETLTENNCKEYQVEASVDGKVWKAIYTTPSKAENGNATSPIQYSFTQSFSGLALASIGLMALLAIPLIRIRFLKGMLMLVFLVAVGVSCNKNRDEVNTGGDSSLYIRIAQYDKDGQVHYSKVVKAVKQP</sequence>
<keyword evidence="1" id="KW-0472">Membrane</keyword>
<name>A0A1A9I4Y1_9BACT</name>
<keyword evidence="1" id="KW-1133">Transmembrane helix</keyword>
<keyword evidence="3" id="KW-1185">Reference proteome</keyword>
<organism evidence="2 3">
    <name type="scientific">Niabella ginsenosidivorans</name>
    <dbReference type="NCBI Taxonomy" id="1176587"/>
    <lineage>
        <taxon>Bacteria</taxon>
        <taxon>Pseudomonadati</taxon>
        <taxon>Bacteroidota</taxon>
        <taxon>Chitinophagia</taxon>
        <taxon>Chitinophagales</taxon>
        <taxon>Chitinophagaceae</taxon>
        <taxon>Niabella</taxon>
    </lineage>
</organism>
<proteinExistence type="predicted"/>
<reference evidence="2 3" key="1">
    <citation type="submission" date="2016-05" db="EMBL/GenBank/DDBJ databases">
        <title>Niabella ginsenosidivorans BS26 whole genome sequencing.</title>
        <authorList>
            <person name="Im W.T."/>
            <person name="Siddiqi M.Z."/>
        </authorList>
    </citation>
    <scope>NUCLEOTIDE SEQUENCE [LARGE SCALE GENOMIC DNA]</scope>
    <source>
        <strain evidence="2 3">BS26</strain>
    </source>
</reference>
<dbReference type="STRING" id="1176587.A8C56_17985"/>
<evidence type="ECO:0000313" key="2">
    <source>
        <dbReference type="EMBL" id="ANH82613.1"/>
    </source>
</evidence>